<proteinExistence type="predicted"/>
<organism evidence="1 2">
    <name type="scientific">Azospirillum picis</name>
    <dbReference type="NCBI Taxonomy" id="488438"/>
    <lineage>
        <taxon>Bacteria</taxon>
        <taxon>Pseudomonadati</taxon>
        <taxon>Pseudomonadota</taxon>
        <taxon>Alphaproteobacteria</taxon>
        <taxon>Rhodospirillales</taxon>
        <taxon>Azospirillaceae</taxon>
        <taxon>Azospirillum</taxon>
    </lineage>
</organism>
<dbReference type="EMBL" id="JAUSVU010000017">
    <property type="protein sequence ID" value="MDQ0535385.1"/>
    <property type="molecule type" value="Genomic_DNA"/>
</dbReference>
<sequence>MTDRKAKGDRRLETPLYGLAQKTVSAGVVGCLVRSVWGTSGRTTWTITPLGLEVRAILATEVTKASASGEGVASSGG</sequence>
<protein>
    <recommendedName>
        <fullName evidence="3">ArsR family transcriptional regulator</fullName>
    </recommendedName>
</protein>
<accession>A0ABU0MPJ3</accession>
<reference evidence="1 2" key="1">
    <citation type="submission" date="2023-07" db="EMBL/GenBank/DDBJ databases">
        <title>Genomic Encyclopedia of Type Strains, Phase IV (KMG-IV): sequencing the most valuable type-strain genomes for metagenomic binning, comparative biology and taxonomic classification.</title>
        <authorList>
            <person name="Goeker M."/>
        </authorList>
    </citation>
    <scope>NUCLEOTIDE SEQUENCE [LARGE SCALE GENOMIC DNA]</scope>
    <source>
        <strain evidence="1 2">DSM 19922</strain>
    </source>
</reference>
<comment type="caution">
    <text evidence="1">The sequence shown here is derived from an EMBL/GenBank/DDBJ whole genome shotgun (WGS) entry which is preliminary data.</text>
</comment>
<name>A0ABU0MPJ3_9PROT</name>
<evidence type="ECO:0008006" key="3">
    <source>
        <dbReference type="Google" id="ProtNLM"/>
    </source>
</evidence>
<evidence type="ECO:0000313" key="2">
    <source>
        <dbReference type="Proteomes" id="UP001244552"/>
    </source>
</evidence>
<keyword evidence="2" id="KW-1185">Reference proteome</keyword>
<gene>
    <name evidence="1" type="ORF">QO018_004263</name>
</gene>
<dbReference type="Proteomes" id="UP001244552">
    <property type="component" value="Unassembled WGS sequence"/>
</dbReference>
<dbReference type="RefSeq" id="WP_209985918.1">
    <property type="nucleotide sequence ID" value="NZ_JAGINO010000017.1"/>
</dbReference>
<evidence type="ECO:0000313" key="1">
    <source>
        <dbReference type="EMBL" id="MDQ0535385.1"/>
    </source>
</evidence>